<dbReference type="RefSeq" id="WP_066331679.1">
    <property type="nucleotide sequence ID" value="NZ_CP017688.1"/>
</dbReference>
<dbReference type="EMBL" id="LVEP01000002">
    <property type="protein sequence ID" value="OCB78747.1"/>
    <property type="molecule type" value="Genomic_DNA"/>
</dbReference>
<organism evidence="1 2">
    <name type="scientific">Flavobacterium crassostreae</name>
    <dbReference type="NCBI Taxonomy" id="1763534"/>
    <lineage>
        <taxon>Bacteria</taxon>
        <taxon>Pseudomonadati</taxon>
        <taxon>Bacteroidota</taxon>
        <taxon>Flavobacteriia</taxon>
        <taxon>Flavobacteriales</taxon>
        <taxon>Flavobacteriaceae</taxon>
        <taxon>Flavobacterium</taxon>
    </lineage>
</organism>
<gene>
    <name evidence="1" type="ORF">LPBF_01775</name>
</gene>
<evidence type="ECO:0000313" key="2">
    <source>
        <dbReference type="Proteomes" id="UP000093510"/>
    </source>
</evidence>
<name>A0A1B9E9W3_9FLAO</name>
<evidence type="ECO:0000313" key="1">
    <source>
        <dbReference type="EMBL" id="OCB78747.1"/>
    </source>
</evidence>
<dbReference type="STRING" id="1763534.GCA_001831475_01604"/>
<proteinExistence type="predicted"/>
<accession>A0A1B9E9W3</accession>
<sequence>MKKINAFMVVLVGFLSCSKPDSPAAVQVVDPISRLESEAPELDFYGLPKKSATNIEVGDYVKVKLRITKLNGANLIVAAPVGKSATFHDLLNTDYEMYLASSSEPGKYLKVESLNLQLGENVFYIKPIVAGTFQLQLEEITKTFILKDPIIFNAVKITTSTTTGTDGNCGLKRWRHRDFYFSIDAGNQIYDNYLTDSKAAFGYSTSYDGASLQDVFAPKTNLKIIPTRNQCGDNPGVPGGGATIELFKTINGNKQIIAVYYGVAVN</sequence>
<reference evidence="1 2" key="1">
    <citation type="submission" date="2016-03" db="EMBL/GenBank/DDBJ databases">
        <authorList>
            <person name="Ploux O."/>
        </authorList>
    </citation>
    <scope>NUCLEOTIDE SEQUENCE [LARGE SCALE GENOMIC DNA]</scope>
    <source>
        <strain evidence="1 2">LPB0076</strain>
    </source>
</reference>
<dbReference type="Proteomes" id="UP000093510">
    <property type="component" value="Unassembled WGS sequence"/>
</dbReference>
<comment type="caution">
    <text evidence="1">The sequence shown here is derived from an EMBL/GenBank/DDBJ whole genome shotgun (WGS) entry which is preliminary data.</text>
</comment>
<protein>
    <submittedName>
        <fullName evidence="1">Uncharacterized protein</fullName>
    </submittedName>
</protein>
<keyword evidence="2" id="KW-1185">Reference proteome</keyword>
<dbReference type="AlphaFoldDB" id="A0A1B9E9W3"/>
<dbReference type="PROSITE" id="PS51257">
    <property type="entry name" value="PROKAR_LIPOPROTEIN"/>
    <property type="match status" value="1"/>
</dbReference>